<dbReference type="InterPro" id="IPR058581">
    <property type="entry name" value="TM_HPP"/>
</dbReference>
<evidence type="ECO:0000256" key="1">
    <source>
        <dbReference type="SAM" id="Phobius"/>
    </source>
</evidence>
<proteinExistence type="predicted"/>
<feature type="transmembrane region" description="Helical" evidence="1">
    <location>
        <begin position="20"/>
        <end position="40"/>
    </location>
</feature>
<dbReference type="AlphaFoldDB" id="A0A0A7S251"/>
<keyword evidence="1" id="KW-1133">Transmembrane helix</keyword>
<protein>
    <submittedName>
        <fullName evidence="3">CBS-domain-containing membrane protein</fullName>
    </submittedName>
</protein>
<dbReference type="PANTHER" id="PTHR33741">
    <property type="entry name" value="TRANSMEMBRANE PROTEIN DDB_G0269096-RELATED"/>
    <property type="match status" value="1"/>
</dbReference>
<dbReference type="EMBL" id="CP009056">
    <property type="protein sequence ID" value="AJA44877.1"/>
    <property type="molecule type" value="Genomic_DNA"/>
</dbReference>
<evidence type="ECO:0000313" key="3">
    <source>
        <dbReference type="EMBL" id="AJA44877.1"/>
    </source>
</evidence>
<accession>A0A0A7S251</accession>
<dbReference type="STRING" id="1267021.FPB0191_01053"/>
<dbReference type="KEGG" id="fpp:FPB0191_01053"/>
<keyword evidence="4" id="KW-1185">Reference proteome</keyword>
<organism evidence="3 4">
    <name type="scientific">Frischella perrara</name>
    <dbReference type="NCBI Taxonomy" id="1267021"/>
    <lineage>
        <taxon>Bacteria</taxon>
        <taxon>Pseudomonadati</taxon>
        <taxon>Pseudomonadota</taxon>
        <taxon>Gammaproteobacteria</taxon>
        <taxon>Orbales</taxon>
        <taxon>Orbaceae</taxon>
        <taxon>Frischella</taxon>
    </lineage>
</organism>
<sequence length="183" mass="19180">MLRKITGGEAIQPTPNFTSVLRGFVGGSLGISVLLAVTYWAGTPSIMAPFGATCVLLFAVPKAPLAQPRSVIGGHFVSALVGLLAIHLFGDGMLTVALAVGISIASMQLLRVVHAPAGANPILIIMSGITDYSFLFTPVLMGSVLLVIVALIVNNIGAGSRWPSYWFGHSLNMFSKNTKSKED</sequence>
<feature type="domain" description="HPP transmembrane region" evidence="2">
    <location>
        <begin position="13"/>
        <end position="163"/>
    </location>
</feature>
<keyword evidence="1" id="KW-0472">Membrane</keyword>
<evidence type="ECO:0000313" key="4">
    <source>
        <dbReference type="Proteomes" id="UP000030901"/>
    </source>
</evidence>
<evidence type="ECO:0000259" key="2">
    <source>
        <dbReference type="Pfam" id="PF04982"/>
    </source>
</evidence>
<dbReference type="HOGENOM" id="CLU_040397_3_0_6"/>
<dbReference type="Pfam" id="PF04982">
    <property type="entry name" value="TM_HPP"/>
    <property type="match status" value="1"/>
</dbReference>
<dbReference type="OrthoDB" id="9811720at2"/>
<gene>
    <name evidence="3" type="ORF">FPB0191_01053</name>
</gene>
<dbReference type="PANTHER" id="PTHR33741:SF5">
    <property type="entry name" value="TRANSMEMBRANE PROTEIN DDB_G0269096-RELATED"/>
    <property type="match status" value="1"/>
</dbReference>
<name>A0A0A7S251_FRIPE</name>
<dbReference type="InterPro" id="IPR007065">
    <property type="entry name" value="HPP"/>
</dbReference>
<reference evidence="3 4" key="1">
    <citation type="journal article" date="2014" name="Appl. Environ. Microbiol.">
        <title>Gut symbionts from distinct hosts exhibit genotoxic activity via divergent colibactin biosynthetic pathways.</title>
        <authorList>
            <person name="Engel P."/>
            <person name="Vizcaino M.I."/>
            <person name="Crawford J.M."/>
        </authorList>
    </citation>
    <scope>NUCLEOTIDE SEQUENCE [LARGE SCALE GENOMIC DNA]</scope>
    <source>
        <strain evidence="3 4">PEB0191</strain>
    </source>
</reference>
<feature type="transmembrane region" description="Helical" evidence="1">
    <location>
        <begin position="134"/>
        <end position="153"/>
    </location>
</feature>
<dbReference type="RefSeq" id="WP_052236790.1">
    <property type="nucleotide sequence ID" value="NZ_CP009056.1"/>
</dbReference>
<dbReference type="Proteomes" id="UP000030901">
    <property type="component" value="Chromosome"/>
</dbReference>
<keyword evidence="1" id="KW-0812">Transmembrane</keyword>